<gene>
    <name evidence="3" type="ORF">LCGC14_1115970</name>
</gene>
<accession>A0A0F9MA49</accession>
<keyword evidence="1" id="KW-0732">Signal</keyword>
<dbReference type="PANTHER" id="PTHR35936">
    <property type="entry name" value="MEMBRANE-BOUND LYTIC MUREIN TRANSGLYCOSYLASE F"/>
    <property type="match status" value="1"/>
</dbReference>
<dbReference type="PANTHER" id="PTHR35936:SF17">
    <property type="entry name" value="ARGININE-BINDING EXTRACELLULAR PROTEIN ARTP"/>
    <property type="match status" value="1"/>
</dbReference>
<dbReference type="InterPro" id="IPR001638">
    <property type="entry name" value="Solute-binding_3/MltF_N"/>
</dbReference>
<evidence type="ECO:0000313" key="3">
    <source>
        <dbReference type="EMBL" id="KKN02614.1"/>
    </source>
</evidence>
<dbReference type="Gene3D" id="3.40.190.10">
    <property type="entry name" value="Periplasmic binding protein-like II"/>
    <property type="match status" value="2"/>
</dbReference>
<dbReference type="GO" id="GO:0046170">
    <property type="term" value="P:methanol catabolic process"/>
    <property type="evidence" value="ECO:0007669"/>
    <property type="project" value="InterPro"/>
</dbReference>
<dbReference type="SMART" id="SM00062">
    <property type="entry name" value="PBPb"/>
    <property type="match status" value="1"/>
</dbReference>
<dbReference type="EMBL" id="LAZR01005128">
    <property type="protein sequence ID" value="KKN02614.1"/>
    <property type="molecule type" value="Genomic_DNA"/>
</dbReference>
<name>A0A0F9MA49_9ZZZZ</name>
<dbReference type="Pfam" id="PF00497">
    <property type="entry name" value="SBP_bac_3"/>
    <property type="match status" value="1"/>
</dbReference>
<dbReference type="GO" id="GO:0042597">
    <property type="term" value="C:periplasmic space"/>
    <property type="evidence" value="ECO:0007669"/>
    <property type="project" value="InterPro"/>
</dbReference>
<dbReference type="AlphaFoldDB" id="A0A0F9MA49"/>
<dbReference type="InterPro" id="IPR022455">
    <property type="entry name" value="Methanol_oxidation_MoxJ"/>
</dbReference>
<dbReference type="SUPFAM" id="SSF53850">
    <property type="entry name" value="Periplasmic binding protein-like II"/>
    <property type="match status" value="1"/>
</dbReference>
<comment type="caution">
    <text evidence="3">The sequence shown here is derived from an EMBL/GenBank/DDBJ whole genome shotgun (WGS) entry which is preliminary data.</text>
</comment>
<evidence type="ECO:0000256" key="1">
    <source>
        <dbReference type="ARBA" id="ARBA00022729"/>
    </source>
</evidence>
<sequence length="280" mass="30950">MYKKSKKQLSQCGLFTALALTLISSAHASEGLPDTLRVCASSNEMPYSNTQQQGFENDIAKVLANNMSLPVEFVWSDKAAIFLVTEQLMKNTCDVVIGVDAGDTRVLTSKPYYKSGYAFIYKSDKGLDVKSWTSPDVKNMQKFAVVAGSPSEVMLREVGKYSENFNYQKSLSGYKSPRNKYIRLEPKMLVGEVLSGKADMAHLWAPEVARYVKESQGKLTMVVSPEFETLSDGQQVAEHYAQSVAVRLDDKALLDAVNKGLQKSAPEINKILNNEGIPLL</sequence>
<reference evidence="3" key="1">
    <citation type="journal article" date="2015" name="Nature">
        <title>Complex archaea that bridge the gap between prokaryotes and eukaryotes.</title>
        <authorList>
            <person name="Spang A."/>
            <person name="Saw J.H."/>
            <person name="Jorgensen S.L."/>
            <person name="Zaremba-Niedzwiedzka K."/>
            <person name="Martijn J."/>
            <person name="Lind A.E."/>
            <person name="van Eijk R."/>
            <person name="Schleper C."/>
            <person name="Guy L."/>
            <person name="Ettema T.J."/>
        </authorList>
    </citation>
    <scope>NUCLEOTIDE SEQUENCE</scope>
</reference>
<evidence type="ECO:0000259" key="2">
    <source>
        <dbReference type="SMART" id="SM00062"/>
    </source>
</evidence>
<organism evidence="3">
    <name type="scientific">marine sediment metagenome</name>
    <dbReference type="NCBI Taxonomy" id="412755"/>
    <lineage>
        <taxon>unclassified sequences</taxon>
        <taxon>metagenomes</taxon>
        <taxon>ecological metagenomes</taxon>
    </lineage>
</organism>
<proteinExistence type="predicted"/>
<feature type="domain" description="Solute-binding protein family 3/N-terminal" evidence="2">
    <location>
        <begin position="35"/>
        <end position="275"/>
    </location>
</feature>
<dbReference type="NCBIfam" id="TIGR03870">
    <property type="entry name" value="ABC_MoxJ"/>
    <property type="match status" value="1"/>
</dbReference>
<protein>
    <recommendedName>
        <fullName evidence="2">Solute-binding protein family 3/N-terminal domain-containing protein</fullName>
    </recommendedName>
</protein>